<accession>A0A9N9NJ05</accession>
<proteinExistence type="predicted"/>
<dbReference type="EMBL" id="CAJVPV010027643">
    <property type="protein sequence ID" value="CAG8734611.1"/>
    <property type="molecule type" value="Genomic_DNA"/>
</dbReference>
<feature type="non-terminal residue" evidence="1">
    <location>
        <position position="1"/>
    </location>
</feature>
<keyword evidence="2" id="KW-1185">Reference proteome</keyword>
<dbReference type="Proteomes" id="UP000789342">
    <property type="component" value="Unassembled WGS sequence"/>
</dbReference>
<evidence type="ECO:0000313" key="2">
    <source>
        <dbReference type="Proteomes" id="UP000789342"/>
    </source>
</evidence>
<sequence length="58" mass="6369">DTATMRYGYNLQSIGIKKQSDEKGRSDIINSLSQIISGHIIITDESHDDKTGQATTSE</sequence>
<reference evidence="1" key="1">
    <citation type="submission" date="2021-06" db="EMBL/GenBank/DDBJ databases">
        <authorList>
            <person name="Kallberg Y."/>
            <person name="Tangrot J."/>
            <person name="Rosling A."/>
        </authorList>
    </citation>
    <scope>NUCLEOTIDE SEQUENCE</scope>
    <source>
        <strain evidence="1">CL551</strain>
    </source>
</reference>
<comment type="caution">
    <text evidence="1">The sequence shown here is derived from an EMBL/GenBank/DDBJ whole genome shotgun (WGS) entry which is preliminary data.</text>
</comment>
<gene>
    <name evidence="1" type="ORF">AMORRO_LOCUS14282</name>
</gene>
<organism evidence="1 2">
    <name type="scientific">Acaulospora morrowiae</name>
    <dbReference type="NCBI Taxonomy" id="94023"/>
    <lineage>
        <taxon>Eukaryota</taxon>
        <taxon>Fungi</taxon>
        <taxon>Fungi incertae sedis</taxon>
        <taxon>Mucoromycota</taxon>
        <taxon>Glomeromycotina</taxon>
        <taxon>Glomeromycetes</taxon>
        <taxon>Diversisporales</taxon>
        <taxon>Acaulosporaceae</taxon>
        <taxon>Acaulospora</taxon>
    </lineage>
</organism>
<protein>
    <submittedName>
        <fullName evidence="1">6801_t:CDS:1</fullName>
    </submittedName>
</protein>
<dbReference type="AlphaFoldDB" id="A0A9N9NJ05"/>
<name>A0A9N9NJ05_9GLOM</name>
<evidence type="ECO:0000313" key="1">
    <source>
        <dbReference type="EMBL" id="CAG8734611.1"/>
    </source>
</evidence>